<keyword evidence="4 9" id="KW-0418">Kinase</keyword>
<dbReference type="Pfam" id="PF02518">
    <property type="entry name" value="HATPase_c"/>
    <property type="match status" value="1"/>
</dbReference>
<evidence type="ECO:0000256" key="6">
    <source>
        <dbReference type="SAM" id="Phobius"/>
    </source>
</evidence>
<accession>A0A840SAG9</accession>
<dbReference type="PANTHER" id="PTHR24421:SF10">
    <property type="entry name" value="NITRATE_NITRITE SENSOR PROTEIN NARQ"/>
    <property type="match status" value="1"/>
</dbReference>
<dbReference type="GO" id="GO:0000160">
    <property type="term" value="P:phosphorelay signal transduction system"/>
    <property type="evidence" value="ECO:0007669"/>
    <property type="project" value="UniProtKB-KW"/>
</dbReference>
<dbReference type="CDD" id="cd16917">
    <property type="entry name" value="HATPase_UhpB-NarQ-NarX-like"/>
    <property type="match status" value="1"/>
</dbReference>
<dbReference type="EMBL" id="JACHFR010000003">
    <property type="protein sequence ID" value="MBB5219699.1"/>
    <property type="molecule type" value="Genomic_DNA"/>
</dbReference>
<keyword evidence="6" id="KW-0812">Transmembrane</keyword>
<dbReference type="Proteomes" id="UP000578697">
    <property type="component" value="Unassembled WGS sequence"/>
</dbReference>
<name>A0A840SAG9_9SPIR</name>
<dbReference type="Gene3D" id="1.20.5.1930">
    <property type="match status" value="1"/>
</dbReference>
<keyword evidence="7" id="KW-0732">Signal</keyword>
<dbReference type="RefSeq" id="WP_184653113.1">
    <property type="nucleotide sequence ID" value="NZ_JACHFR010000003.1"/>
</dbReference>
<keyword evidence="6" id="KW-1133">Transmembrane helix</keyword>
<organism evidence="9 10">
    <name type="scientific">Treponema rectale</name>
    <dbReference type="NCBI Taxonomy" id="744512"/>
    <lineage>
        <taxon>Bacteria</taxon>
        <taxon>Pseudomonadati</taxon>
        <taxon>Spirochaetota</taxon>
        <taxon>Spirochaetia</taxon>
        <taxon>Spirochaetales</taxon>
        <taxon>Treponemataceae</taxon>
        <taxon>Treponema</taxon>
    </lineage>
</organism>
<comment type="caution">
    <text evidence="9">The sequence shown here is derived from an EMBL/GenBank/DDBJ whole genome shotgun (WGS) entry which is preliminary data.</text>
</comment>
<dbReference type="InterPro" id="IPR036890">
    <property type="entry name" value="HATPase_C_sf"/>
</dbReference>
<evidence type="ECO:0000256" key="3">
    <source>
        <dbReference type="ARBA" id="ARBA00022679"/>
    </source>
</evidence>
<dbReference type="AlphaFoldDB" id="A0A840SAG9"/>
<dbReference type="PROSITE" id="PS50109">
    <property type="entry name" value="HIS_KIN"/>
    <property type="match status" value="1"/>
</dbReference>
<dbReference type="InterPro" id="IPR050482">
    <property type="entry name" value="Sensor_HK_TwoCompSys"/>
</dbReference>
<protein>
    <recommendedName>
        <fullName evidence="2">histidine kinase</fullName>
        <ecNumber evidence="2">2.7.13.3</ecNumber>
    </recommendedName>
</protein>
<evidence type="ECO:0000313" key="9">
    <source>
        <dbReference type="EMBL" id="MBB5219699.1"/>
    </source>
</evidence>
<evidence type="ECO:0000256" key="2">
    <source>
        <dbReference type="ARBA" id="ARBA00012438"/>
    </source>
</evidence>
<evidence type="ECO:0000259" key="8">
    <source>
        <dbReference type="PROSITE" id="PS50109"/>
    </source>
</evidence>
<evidence type="ECO:0000256" key="7">
    <source>
        <dbReference type="SAM" id="SignalP"/>
    </source>
</evidence>
<evidence type="ECO:0000256" key="1">
    <source>
        <dbReference type="ARBA" id="ARBA00000085"/>
    </source>
</evidence>
<dbReference type="EC" id="2.7.13.3" evidence="2"/>
<dbReference type="InterPro" id="IPR005467">
    <property type="entry name" value="His_kinase_dom"/>
</dbReference>
<dbReference type="SUPFAM" id="SSF55874">
    <property type="entry name" value="ATPase domain of HSP90 chaperone/DNA topoisomerase II/histidine kinase"/>
    <property type="match status" value="1"/>
</dbReference>
<comment type="catalytic activity">
    <reaction evidence="1">
        <text>ATP + protein L-histidine = ADP + protein N-phospho-L-histidine.</text>
        <dbReference type="EC" id="2.7.13.3"/>
    </reaction>
</comment>
<feature type="domain" description="Histidine kinase" evidence="8">
    <location>
        <begin position="265"/>
        <end position="354"/>
    </location>
</feature>
<keyword evidence="5" id="KW-0902">Two-component regulatory system</keyword>
<feature type="transmembrane region" description="Helical" evidence="6">
    <location>
        <begin position="119"/>
        <end position="144"/>
    </location>
</feature>
<dbReference type="InterPro" id="IPR003594">
    <property type="entry name" value="HATPase_dom"/>
</dbReference>
<evidence type="ECO:0000256" key="4">
    <source>
        <dbReference type="ARBA" id="ARBA00022777"/>
    </source>
</evidence>
<feature type="chain" id="PRO_5032648904" description="histidine kinase" evidence="7">
    <location>
        <begin position="20"/>
        <end position="354"/>
    </location>
</feature>
<dbReference type="PANTHER" id="PTHR24421">
    <property type="entry name" value="NITRATE/NITRITE SENSOR PROTEIN NARX-RELATED"/>
    <property type="match status" value="1"/>
</dbReference>
<gene>
    <name evidence="9" type="ORF">HNP77_002081</name>
</gene>
<keyword evidence="3" id="KW-0808">Transferase</keyword>
<dbReference type="Gene3D" id="3.30.565.10">
    <property type="entry name" value="Histidine kinase-like ATPase, C-terminal domain"/>
    <property type="match status" value="1"/>
</dbReference>
<proteinExistence type="predicted"/>
<keyword evidence="6" id="KW-0472">Membrane</keyword>
<feature type="signal peptide" evidence="7">
    <location>
        <begin position="1"/>
        <end position="19"/>
    </location>
</feature>
<keyword evidence="10" id="KW-1185">Reference proteome</keyword>
<evidence type="ECO:0000313" key="10">
    <source>
        <dbReference type="Proteomes" id="UP000578697"/>
    </source>
</evidence>
<sequence>MKLFVVLLFSLLFIFQAFPHEAKKQSENLTLEALTQKWLEYEGSEQDKSEKLFEEFSVEVEKAAPSDTIVYYFPEAKVIHENILEGIKAGDREKISDNVRSWEILQKNLVRFQLDEVYYSYRILILVIVLALLMSLIFLVLYLVTSKSRKENLAFTTRMIQTQEAERERISNELHDTVCQDLRVLQFQLKEEESITLCQKIASDVRNSCYALTPSDLNEGLYEALVSLCDMLKKQSGVEIIFFIQDEVRKNPDFINFSKDKNLNIYRIVQEVLGNAVKHSGAESVSLLVRTLDEKHFKIIVSDDGAGFDLKSALKKKKHFGLKNIQSRTKGIGGKVVFNSAPGDGCQVTVTIPY</sequence>
<evidence type="ECO:0000256" key="5">
    <source>
        <dbReference type="ARBA" id="ARBA00023012"/>
    </source>
</evidence>
<dbReference type="GO" id="GO:0004673">
    <property type="term" value="F:protein histidine kinase activity"/>
    <property type="evidence" value="ECO:0007669"/>
    <property type="project" value="UniProtKB-EC"/>
</dbReference>
<reference evidence="9 10" key="1">
    <citation type="submission" date="2020-08" db="EMBL/GenBank/DDBJ databases">
        <title>Genomic Encyclopedia of Type Strains, Phase IV (KMG-IV): sequencing the most valuable type-strain genomes for metagenomic binning, comparative biology and taxonomic classification.</title>
        <authorList>
            <person name="Goeker M."/>
        </authorList>
    </citation>
    <scope>NUCLEOTIDE SEQUENCE [LARGE SCALE GENOMIC DNA]</scope>
    <source>
        <strain evidence="9 10">DSM 103679</strain>
    </source>
</reference>